<keyword evidence="2" id="KW-0808">Transferase</keyword>
<dbReference type="InterPro" id="IPR029044">
    <property type="entry name" value="Nucleotide-diphossugar_trans"/>
</dbReference>
<keyword evidence="3" id="KW-0472">Membrane</keyword>
<evidence type="ECO:0000256" key="3">
    <source>
        <dbReference type="SAM" id="Phobius"/>
    </source>
</evidence>
<reference evidence="4" key="1">
    <citation type="journal article" date="2021" name="Nat. Commun.">
        <title>Genetic determinants of endophytism in the Arabidopsis root mycobiome.</title>
        <authorList>
            <person name="Mesny F."/>
            <person name="Miyauchi S."/>
            <person name="Thiergart T."/>
            <person name="Pickel B."/>
            <person name="Atanasova L."/>
            <person name="Karlsson M."/>
            <person name="Huettel B."/>
            <person name="Barry K.W."/>
            <person name="Haridas S."/>
            <person name="Chen C."/>
            <person name="Bauer D."/>
            <person name="Andreopoulos W."/>
            <person name="Pangilinan J."/>
            <person name="LaButti K."/>
            <person name="Riley R."/>
            <person name="Lipzen A."/>
            <person name="Clum A."/>
            <person name="Drula E."/>
            <person name="Henrissat B."/>
            <person name="Kohler A."/>
            <person name="Grigoriev I.V."/>
            <person name="Martin F.M."/>
            <person name="Hacquard S."/>
        </authorList>
    </citation>
    <scope>NUCLEOTIDE SEQUENCE</scope>
    <source>
        <strain evidence="4">MPI-CAGE-AT-0021</strain>
    </source>
</reference>
<proteinExistence type="inferred from homology"/>
<protein>
    <submittedName>
        <fullName evidence="4">Family 32 glycosyltransferase</fullName>
    </submittedName>
</protein>
<dbReference type="OrthoDB" id="3647at2759"/>
<feature type="transmembrane region" description="Helical" evidence="3">
    <location>
        <begin position="280"/>
        <end position="302"/>
    </location>
</feature>
<dbReference type="GO" id="GO:0016020">
    <property type="term" value="C:membrane"/>
    <property type="evidence" value="ECO:0007669"/>
    <property type="project" value="GOC"/>
</dbReference>
<dbReference type="SUPFAM" id="SSF53448">
    <property type="entry name" value="Nucleotide-diphospho-sugar transferases"/>
    <property type="match status" value="1"/>
</dbReference>
<dbReference type="Proteomes" id="UP000717696">
    <property type="component" value="Unassembled WGS sequence"/>
</dbReference>
<dbReference type="InterPro" id="IPR051706">
    <property type="entry name" value="Glycosyltransferase_domain"/>
</dbReference>
<dbReference type="Gene3D" id="3.90.550.20">
    <property type="match status" value="1"/>
</dbReference>
<evidence type="ECO:0000313" key="4">
    <source>
        <dbReference type="EMBL" id="KAH7142680.1"/>
    </source>
</evidence>
<dbReference type="AlphaFoldDB" id="A0A9P9ESJ6"/>
<sequence>MCLPPLRLGRVGLYLLIADLIILGLLVYSLQPLITLLVRNEELFAPRPLEEWNQETQHPIPMILHQTTADEVIPDKWVQSQKNCKETYPNFEYKLWTDASARAFLAAEYSWFLDTWDNYHFPIQRADSIRYFVLHQYGGIYLDMDTYCNATFPVQAIQPGAAMHAAVFKSTLPTGVTNDFMVSSAKHPAFAAAIAKLPLFYKITWLWARLQPYSAIMLSSGPLFISLALEDYLLQQPSLPSMTVQVVHQSKLAPYITDLQSATWHQTDARVLMWLGLRPWTWFSLGAIGFVTGVWIVNYGLVMVYKLVIHQSVTISERLKVAKVL</sequence>
<feature type="transmembrane region" description="Helical" evidence="3">
    <location>
        <begin position="12"/>
        <end position="30"/>
    </location>
</feature>
<dbReference type="GO" id="GO:0051999">
    <property type="term" value="P:mannosyl-inositol phosphorylceramide biosynthetic process"/>
    <property type="evidence" value="ECO:0007669"/>
    <property type="project" value="TreeGrafter"/>
</dbReference>
<accession>A0A9P9ESJ6</accession>
<evidence type="ECO:0000313" key="5">
    <source>
        <dbReference type="Proteomes" id="UP000717696"/>
    </source>
</evidence>
<dbReference type="Pfam" id="PF04488">
    <property type="entry name" value="Gly_transf_sug"/>
    <property type="match status" value="1"/>
</dbReference>
<comment type="caution">
    <text evidence="4">The sequence shown here is derived from an EMBL/GenBank/DDBJ whole genome shotgun (WGS) entry which is preliminary data.</text>
</comment>
<dbReference type="PANTHER" id="PTHR32385">
    <property type="entry name" value="MANNOSYL PHOSPHORYLINOSITOL CERAMIDE SYNTHASE"/>
    <property type="match status" value="1"/>
</dbReference>
<keyword evidence="5" id="KW-1185">Reference proteome</keyword>
<dbReference type="GO" id="GO:0000030">
    <property type="term" value="F:mannosyltransferase activity"/>
    <property type="evidence" value="ECO:0007669"/>
    <property type="project" value="TreeGrafter"/>
</dbReference>
<dbReference type="EMBL" id="JAGMUU010000011">
    <property type="protein sequence ID" value="KAH7142680.1"/>
    <property type="molecule type" value="Genomic_DNA"/>
</dbReference>
<dbReference type="PANTHER" id="PTHR32385:SF15">
    <property type="entry name" value="INOSITOL PHOSPHOCERAMIDE MANNOSYLTRANSFERASE 1"/>
    <property type="match status" value="1"/>
</dbReference>
<evidence type="ECO:0000256" key="2">
    <source>
        <dbReference type="ARBA" id="ARBA00022679"/>
    </source>
</evidence>
<comment type="similarity">
    <text evidence="1">Belongs to the glycosyltransferase 32 family.</text>
</comment>
<dbReference type="InterPro" id="IPR007577">
    <property type="entry name" value="GlycoTrfase_DXD_sugar-bd_CS"/>
</dbReference>
<keyword evidence="3" id="KW-0812">Transmembrane</keyword>
<gene>
    <name evidence="4" type="ORF">B0J13DRAFT_444715</name>
</gene>
<organism evidence="4 5">
    <name type="scientific">Dactylonectria estremocensis</name>
    <dbReference type="NCBI Taxonomy" id="1079267"/>
    <lineage>
        <taxon>Eukaryota</taxon>
        <taxon>Fungi</taxon>
        <taxon>Dikarya</taxon>
        <taxon>Ascomycota</taxon>
        <taxon>Pezizomycotina</taxon>
        <taxon>Sordariomycetes</taxon>
        <taxon>Hypocreomycetidae</taxon>
        <taxon>Hypocreales</taxon>
        <taxon>Nectriaceae</taxon>
        <taxon>Dactylonectria</taxon>
    </lineage>
</organism>
<keyword evidence="3" id="KW-1133">Transmembrane helix</keyword>
<name>A0A9P9ESJ6_9HYPO</name>
<evidence type="ECO:0000256" key="1">
    <source>
        <dbReference type="ARBA" id="ARBA00009003"/>
    </source>
</evidence>